<reference evidence="11" key="1">
    <citation type="journal article" date="2013" name="Science">
        <title>The Amborella genome and the evolution of flowering plants.</title>
        <authorList>
            <consortium name="Amborella Genome Project"/>
        </authorList>
    </citation>
    <scope>NUCLEOTIDE SEQUENCE [LARGE SCALE GENOMIC DNA]</scope>
</reference>
<dbReference type="Pfam" id="PF13359">
    <property type="entry name" value="DDE_Tnp_4"/>
    <property type="match status" value="1"/>
</dbReference>
<dbReference type="GO" id="GO:0035102">
    <property type="term" value="C:PRC1 complex"/>
    <property type="evidence" value="ECO:0000318"/>
    <property type="project" value="GO_Central"/>
</dbReference>
<dbReference type="Proteomes" id="UP000017836">
    <property type="component" value="Unassembled WGS sequence"/>
</dbReference>
<dbReference type="GO" id="GO:0003682">
    <property type="term" value="F:chromatin binding"/>
    <property type="evidence" value="ECO:0000318"/>
    <property type="project" value="GO_Central"/>
</dbReference>
<dbReference type="GO" id="GO:0016787">
    <property type="term" value="F:hydrolase activity"/>
    <property type="evidence" value="ECO:0007669"/>
    <property type="project" value="UniProtKB-KW"/>
</dbReference>
<evidence type="ECO:0000256" key="6">
    <source>
        <dbReference type="ARBA" id="ARBA00022801"/>
    </source>
</evidence>
<keyword evidence="7" id="KW-0539">Nucleus</keyword>
<protein>
    <recommendedName>
        <fullName evidence="9">DDE Tnp4 domain-containing protein</fullName>
    </recommendedName>
</protein>
<dbReference type="InterPro" id="IPR045249">
    <property type="entry name" value="HARBI1-like"/>
</dbReference>
<dbReference type="AlphaFoldDB" id="U5CVY4"/>
<dbReference type="PANTHER" id="PTHR22930:SF85">
    <property type="entry name" value="GH03217P-RELATED"/>
    <property type="match status" value="1"/>
</dbReference>
<gene>
    <name evidence="10" type="ORF">AMTR_s00033p00177150</name>
</gene>
<feature type="compositionally biased region" description="Polar residues" evidence="8">
    <location>
        <begin position="12"/>
        <end position="33"/>
    </location>
</feature>
<comment type="similarity">
    <text evidence="3">Belongs to the HARBI1 family.</text>
</comment>
<dbReference type="eggNOG" id="KOG4585">
    <property type="taxonomic scope" value="Eukaryota"/>
</dbReference>
<feature type="domain" description="DDE Tnp4" evidence="9">
    <location>
        <begin position="143"/>
        <end position="285"/>
    </location>
</feature>
<evidence type="ECO:0000256" key="7">
    <source>
        <dbReference type="ARBA" id="ARBA00023242"/>
    </source>
</evidence>
<dbReference type="GO" id="GO:0035098">
    <property type="term" value="C:ESC/E(Z) complex"/>
    <property type="evidence" value="ECO:0000318"/>
    <property type="project" value="GO_Central"/>
</dbReference>
<evidence type="ECO:0000256" key="8">
    <source>
        <dbReference type="SAM" id="MobiDB-lite"/>
    </source>
</evidence>
<keyword evidence="4" id="KW-0540">Nuclease</keyword>
<evidence type="ECO:0000256" key="2">
    <source>
        <dbReference type="ARBA" id="ARBA00004123"/>
    </source>
</evidence>
<dbReference type="GO" id="GO:0046872">
    <property type="term" value="F:metal ion binding"/>
    <property type="evidence" value="ECO:0007669"/>
    <property type="project" value="UniProtKB-KW"/>
</dbReference>
<evidence type="ECO:0000259" key="9">
    <source>
        <dbReference type="Pfam" id="PF13359"/>
    </source>
</evidence>
<feature type="region of interest" description="Disordered" evidence="8">
    <location>
        <begin position="1"/>
        <end position="52"/>
    </location>
</feature>
<dbReference type="Gramene" id="ERN14289">
    <property type="protein sequence ID" value="ERN14289"/>
    <property type="gene ID" value="AMTR_s00033p00177150"/>
</dbReference>
<keyword evidence="11" id="KW-1185">Reference proteome</keyword>
<dbReference type="InterPro" id="IPR027806">
    <property type="entry name" value="HARBI1_dom"/>
</dbReference>
<comment type="cofactor">
    <cofactor evidence="1">
        <name>a divalent metal cation</name>
        <dbReference type="ChEBI" id="CHEBI:60240"/>
    </cofactor>
</comment>
<evidence type="ECO:0000256" key="1">
    <source>
        <dbReference type="ARBA" id="ARBA00001968"/>
    </source>
</evidence>
<accession>U5CVY4</accession>
<organism evidence="10 11">
    <name type="scientific">Amborella trichopoda</name>
    <dbReference type="NCBI Taxonomy" id="13333"/>
    <lineage>
        <taxon>Eukaryota</taxon>
        <taxon>Viridiplantae</taxon>
        <taxon>Streptophyta</taxon>
        <taxon>Embryophyta</taxon>
        <taxon>Tracheophyta</taxon>
        <taxon>Spermatophyta</taxon>
        <taxon>Magnoliopsida</taxon>
        <taxon>Amborellales</taxon>
        <taxon>Amborellaceae</taxon>
        <taxon>Amborella</taxon>
    </lineage>
</organism>
<feature type="compositionally biased region" description="Pro residues" evidence="8">
    <location>
        <begin position="1"/>
        <end position="11"/>
    </location>
</feature>
<keyword evidence="6" id="KW-0378">Hydrolase</keyword>
<dbReference type="EMBL" id="KI392557">
    <property type="protein sequence ID" value="ERN14289.1"/>
    <property type="molecule type" value="Genomic_DNA"/>
</dbReference>
<dbReference type="OMA" id="ERHRVEY"/>
<dbReference type="GO" id="GO:0004518">
    <property type="term" value="F:nuclease activity"/>
    <property type="evidence" value="ECO:0007669"/>
    <property type="project" value="UniProtKB-KW"/>
</dbReference>
<dbReference type="HOGENOM" id="CLU_018552_3_4_1"/>
<keyword evidence="5" id="KW-0479">Metal-binding</keyword>
<comment type="subcellular location">
    <subcellularLocation>
        <location evidence="2">Nucleus</location>
    </subcellularLocation>
</comment>
<sequence>MDPQPTKPPSPHSLSDPTNPTLSQPTNPTSTHSLSDHKDPSFSPPHPASQHFSPETALAAALHRLAHATPFAALGPLFGLEPPEAASAFFSVLKATCTHLSHLFHLPDPIAFPPPPNLPNCRGALIYARFPIAQNAPKPFREPNGQASVLVQAVVGFDGTFADISAGWPGRLKPSSILARTALFSRGHGLLQGPKVRLANGFEVGEYLVGGPGCPLLPWLVTPYGSGSTQVDSSGFDAAHGRAMGVARRAIARLWRFWGLLSERHRVEYLEYLPYVVAGVCLLMNFMVRCGEGWEEREEECRERERERERGDVLELEGGRDEGGERIRDALAHHIALLNQPPHQ</sequence>
<evidence type="ECO:0000256" key="5">
    <source>
        <dbReference type="ARBA" id="ARBA00022723"/>
    </source>
</evidence>
<evidence type="ECO:0000256" key="4">
    <source>
        <dbReference type="ARBA" id="ARBA00022722"/>
    </source>
</evidence>
<dbReference type="PANTHER" id="PTHR22930">
    <property type="match status" value="1"/>
</dbReference>
<evidence type="ECO:0000256" key="3">
    <source>
        <dbReference type="ARBA" id="ARBA00006958"/>
    </source>
</evidence>
<evidence type="ECO:0000313" key="10">
    <source>
        <dbReference type="EMBL" id="ERN14289.1"/>
    </source>
</evidence>
<proteinExistence type="inferred from homology"/>
<evidence type="ECO:0000313" key="11">
    <source>
        <dbReference type="Proteomes" id="UP000017836"/>
    </source>
</evidence>
<name>U5CVY4_AMBTC</name>